<evidence type="ECO:0000313" key="2">
    <source>
        <dbReference type="EMBL" id="TQL44510.1"/>
    </source>
</evidence>
<dbReference type="EMBL" id="VFON01000001">
    <property type="protein sequence ID" value="TQL44510.1"/>
    <property type="molecule type" value="Genomic_DNA"/>
</dbReference>
<gene>
    <name evidence="2" type="ORF">FB468_2569</name>
</gene>
<dbReference type="Pfam" id="PF14535">
    <property type="entry name" value="AMP-binding_C_2"/>
    <property type="match status" value="1"/>
</dbReference>
<dbReference type="AlphaFoldDB" id="A0A542Y8U9"/>
<keyword evidence="2" id="KW-0436">Ligase</keyword>
<dbReference type="PANTHER" id="PTHR43845">
    <property type="entry name" value="BLR5969 PROTEIN"/>
    <property type="match status" value="1"/>
</dbReference>
<name>A0A542Y8U9_9MICO</name>
<dbReference type="RefSeq" id="WP_141887687.1">
    <property type="nucleotide sequence ID" value="NZ_BAAAUY010000003.1"/>
</dbReference>
<dbReference type="Proteomes" id="UP000319094">
    <property type="component" value="Unassembled WGS sequence"/>
</dbReference>
<dbReference type="OrthoDB" id="580775at2"/>
<proteinExistence type="predicted"/>
<dbReference type="InterPro" id="IPR028154">
    <property type="entry name" value="AMP-dep_Lig_C"/>
</dbReference>
<evidence type="ECO:0000313" key="3">
    <source>
        <dbReference type="Proteomes" id="UP000319094"/>
    </source>
</evidence>
<protein>
    <submittedName>
        <fullName evidence="2">Phenylacetate-CoA ligase</fullName>
    </submittedName>
</protein>
<evidence type="ECO:0000259" key="1">
    <source>
        <dbReference type="Pfam" id="PF14535"/>
    </source>
</evidence>
<dbReference type="Gene3D" id="3.30.300.30">
    <property type="match status" value="1"/>
</dbReference>
<feature type="domain" description="AMP-dependent ligase C-terminal" evidence="1">
    <location>
        <begin position="354"/>
        <end position="447"/>
    </location>
</feature>
<sequence length="456" mass="50308">MRYANQAVDRMSADEIREMQQRLLLRQIRYCYDNSDFYRQRFAEVGVEPGDIRSLDDFYRMPILMDKEQERLSQARSLREEGHAFGAHLCSSPEDIAITATTSGTTGLPTFSYTLGSDDLTRLHAPAALMVGQAGIGRGDRVLFAHALGVYATSTLLPPLRAAGVLPIDVDVRGGAESILRFAAMTRPAAAMMTPSLALHLIDRIPEVLGHAPRDLGLRALFVVGEVGAGIPEVKHRIEEAYGCRLYDWIGPFAQALGVSCDSDEYHGMHVVTPDTDLYPMDLIDPETREHVPVVDGAIGEAVYTSLQRKTLPILRYASGDVVRVNTAPCGACGFTGPRVTVVGRSDDMLIVKGVNVYPAAIKRVVSAFDLELTGELRVVLDRPPPLVEPPLTLRLEVNAEAWERRGTEGLSGLERRVQRALHEELRITPRIEWVQQGGLPRALAKTALFEKRYTD</sequence>
<reference evidence="2 3" key="1">
    <citation type="submission" date="2019-06" db="EMBL/GenBank/DDBJ databases">
        <title>Sequencing the genomes of 1000 actinobacteria strains.</title>
        <authorList>
            <person name="Klenk H.-P."/>
        </authorList>
    </citation>
    <scope>NUCLEOTIDE SEQUENCE [LARGE SCALE GENOMIC DNA]</scope>
    <source>
        <strain evidence="2 3">DSM 8803</strain>
    </source>
</reference>
<dbReference type="Gene3D" id="3.40.50.12780">
    <property type="entry name" value="N-terminal domain of ligase-like"/>
    <property type="match status" value="1"/>
</dbReference>
<dbReference type="GO" id="GO:0016874">
    <property type="term" value="F:ligase activity"/>
    <property type="evidence" value="ECO:0007669"/>
    <property type="project" value="UniProtKB-KW"/>
</dbReference>
<organism evidence="2 3">
    <name type="scientific">Leucobacter komagatae</name>
    <dbReference type="NCBI Taxonomy" id="55969"/>
    <lineage>
        <taxon>Bacteria</taxon>
        <taxon>Bacillati</taxon>
        <taxon>Actinomycetota</taxon>
        <taxon>Actinomycetes</taxon>
        <taxon>Micrococcales</taxon>
        <taxon>Microbacteriaceae</taxon>
        <taxon>Leucobacter</taxon>
    </lineage>
</organism>
<accession>A0A542Y8U9</accession>
<dbReference type="InterPro" id="IPR042099">
    <property type="entry name" value="ANL_N_sf"/>
</dbReference>
<dbReference type="SUPFAM" id="SSF56801">
    <property type="entry name" value="Acetyl-CoA synthetase-like"/>
    <property type="match status" value="1"/>
</dbReference>
<dbReference type="PANTHER" id="PTHR43845:SF1">
    <property type="entry name" value="BLR5969 PROTEIN"/>
    <property type="match status" value="1"/>
</dbReference>
<keyword evidence="3" id="KW-1185">Reference proteome</keyword>
<dbReference type="InterPro" id="IPR045851">
    <property type="entry name" value="AMP-bd_C_sf"/>
</dbReference>
<comment type="caution">
    <text evidence="2">The sequence shown here is derived from an EMBL/GenBank/DDBJ whole genome shotgun (WGS) entry which is preliminary data.</text>
</comment>